<dbReference type="AlphaFoldDB" id="A0A7C9LHH1"/>
<dbReference type="EMBL" id="WOXT01000001">
    <property type="protein sequence ID" value="MUV13119.1"/>
    <property type="molecule type" value="Genomic_DNA"/>
</dbReference>
<comment type="caution">
    <text evidence="4">The sequence shown here is derived from an EMBL/GenBank/DDBJ whole genome shotgun (WGS) entry which is preliminary data.</text>
</comment>
<dbReference type="PANTHER" id="PTHR43877:SF2">
    <property type="entry name" value="AMINOALKYLPHOSPHONATE N-ACETYLTRANSFERASE-RELATED"/>
    <property type="match status" value="1"/>
</dbReference>
<dbReference type="GO" id="GO:0016747">
    <property type="term" value="F:acyltransferase activity, transferring groups other than amino-acyl groups"/>
    <property type="evidence" value="ECO:0007669"/>
    <property type="project" value="InterPro"/>
</dbReference>
<gene>
    <name evidence="4" type="ORF">GN331_02755</name>
</gene>
<keyword evidence="5" id="KW-1185">Reference proteome</keyword>
<evidence type="ECO:0000256" key="2">
    <source>
        <dbReference type="ARBA" id="ARBA00023315"/>
    </source>
</evidence>
<protein>
    <submittedName>
        <fullName evidence="4">GNAT family N-acetyltransferase</fullName>
    </submittedName>
</protein>
<dbReference type="PANTHER" id="PTHR43877">
    <property type="entry name" value="AMINOALKYLPHOSPHONATE N-ACETYLTRANSFERASE-RELATED-RELATED"/>
    <property type="match status" value="1"/>
</dbReference>
<dbReference type="RefSeq" id="WP_156640114.1">
    <property type="nucleotide sequence ID" value="NZ_WOXT01000001.1"/>
</dbReference>
<keyword evidence="1 4" id="KW-0808">Transferase</keyword>
<evidence type="ECO:0000256" key="1">
    <source>
        <dbReference type="ARBA" id="ARBA00022679"/>
    </source>
</evidence>
<sequence>MTHAFRIRPAHAADAGFIADWNAAMALETEGKTLDAATVHAGVAAGIADPRKSRYFVAMEDASFAGAETIGVPVGTLMLTTEWSDWRNGDWWWIQSVYVPKEHRRKGVFSALYRHVEALAKQTDGVVGLRLFVERENTNAQATYEALGMKDEGYRLFFARTDGHE</sequence>
<organism evidence="4 5">
    <name type="scientific">Noviluteimonas gilva</name>
    <dbReference type="NCBI Taxonomy" id="2682097"/>
    <lineage>
        <taxon>Bacteria</taxon>
        <taxon>Pseudomonadati</taxon>
        <taxon>Pseudomonadota</taxon>
        <taxon>Gammaproteobacteria</taxon>
        <taxon>Lysobacterales</taxon>
        <taxon>Lysobacteraceae</taxon>
        <taxon>Noviluteimonas</taxon>
    </lineage>
</organism>
<dbReference type="PROSITE" id="PS51186">
    <property type="entry name" value="GNAT"/>
    <property type="match status" value="1"/>
</dbReference>
<reference evidence="4 5" key="1">
    <citation type="submission" date="2019-12" db="EMBL/GenBank/DDBJ databases">
        <authorList>
            <person name="Xu J."/>
        </authorList>
    </citation>
    <scope>NUCLEOTIDE SEQUENCE [LARGE SCALE GENOMIC DNA]</scope>
    <source>
        <strain evidence="4 5">HX-5-24</strain>
    </source>
</reference>
<name>A0A7C9LHH1_9GAMM</name>
<keyword evidence="2" id="KW-0012">Acyltransferase</keyword>
<feature type="domain" description="N-acetyltransferase" evidence="3">
    <location>
        <begin position="5"/>
        <end position="165"/>
    </location>
</feature>
<dbReference type="Pfam" id="PF00583">
    <property type="entry name" value="Acetyltransf_1"/>
    <property type="match status" value="1"/>
</dbReference>
<dbReference type="Gene3D" id="3.40.630.30">
    <property type="match status" value="1"/>
</dbReference>
<evidence type="ECO:0000259" key="3">
    <source>
        <dbReference type="PROSITE" id="PS51186"/>
    </source>
</evidence>
<dbReference type="InterPro" id="IPR016181">
    <property type="entry name" value="Acyl_CoA_acyltransferase"/>
</dbReference>
<proteinExistence type="predicted"/>
<dbReference type="CDD" id="cd04301">
    <property type="entry name" value="NAT_SF"/>
    <property type="match status" value="1"/>
</dbReference>
<dbReference type="InterPro" id="IPR000182">
    <property type="entry name" value="GNAT_dom"/>
</dbReference>
<accession>A0A7C9LHH1</accession>
<evidence type="ECO:0000313" key="5">
    <source>
        <dbReference type="Proteomes" id="UP000479692"/>
    </source>
</evidence>
<dbReference type="InterPro" id="IPR050832">
    <property type="entry name" value="Bact_Acetyltransf"/>
</dbReference>
<dbReference type="SUPFAM" id="SSF55729">
    <property type="entry name" value="Acyl-CoA N-acyltransferases (Nat)"/>
    <property type="match status" value="1"/>
</dbReference>
<evidence type="ECO:0000313" key="4">
    <source>
        <dbReference type="EMBL" id="MUV13119.1"/>
    </source>
</evidence>
<dbReference type="Proteomes" id="UP000479692">
    <property type="component" value="Unassembled WGS sequence"/>
</dbReference>